<proteinExistence type="predicted"/>
<accession>A0ABP5DU01</accession>
<sequence>MSRLDKRFLSIYLNDHLAGATAGSALARRMARCAGDPTERDRLEKVCREIVQDGRSLRDIMRRLGVRVDPIKVALAFAAERVGRLKPNGRVRSRSPLSDLIEVEAMSVAVSGKLAGWTLLREIAPSEDRLDIRDLERLIGRAEGQLVVLERIRLRIGAAVLGAVSNHRSR</sequence>
<dbReference type="EMBL" id="BAAAQM010000037">
    <property type="protein sequence ID" value="GAA1986242.1"/>
    <property type="molecule type" value="Genomic_DNA"/>
</dbReference>
<gene>
    <name evidence="1" type="ORF">GCM10009838_55880</name>
</gene>
<protein>
    <submittedName>
        <fullName evidence="1">Uncharacterized protein</fullName>
    </submittedName>
</protein>
<organism evidence="1 2">
    <name type="scientific">Catenulispora subtropica</name>
    <dbReference type="NCBI Taxonomy" id="450798"/>
    <lineage>
        <taxon>Bacteria</taxon>
        <taxon>Bacillati</taxon>
        <taxon>Actinomycetota</taxon>
        <taxon>Actinomycetes</taxon>
        <taxon>Catenulisporales</taxon>
        <taxon>Catenulisporaceae</taxon>
        <taxon>Catenulispora</taxon>
    </lineage>
</organism>
<keyword evidence="2" id="KW-1185">Reference proteome</keyword>
<comment type="caution">
    <text evidence="1">The sequence shown here is derived from an EMBL/GenBank/DDBJ whole genome shotgun (WGS) entry which is preliminary data.</text>
</comment>
<name>A0ABP5DU01_9ACTN</name>
<reference evidence="2" key="1">
    <citation type="journal article" date="2019" name="Int. J. Syst. Evol. Microbiol.">
        <title>The Global Catalogue of Microorganisms (GCM) 10K type strain sequencing project: providing services to taxonomists for standard genome sequencing and annotation.</title>
        <authorList>
            <consortium name="The Broad Institute Genomics Platform"/>
            <consortium name="The Broad Institute Genome Sequencing Center for Infectious Disease"/>
            <person name="Wu L."/>
            <person name="Ma J."/>
        </authorList>
    </citation>
    <scope>NUCLEOTIDE SEQUENCE [LARGE SCALE GENOMIC DNA]</scope>
    <source>
        <strain evidence="2">JCM 16013</strain>
    </source>
</reference>
<dbReference type="Proteomes" id="UP001499854">
    <property type="component" value="Unassembled WGS sequence"/>
</dbReference>
<evidence type="ECO:0000313" key="2">
    <source>
        <dbReference type="Proteomes" id="UP001499854"/>
    </source>
</evidence>
<dbReference type="RefSeq" id="WP_344660105.1">
    <property type="nucleotide sequence ID" value="NZ_BAAAQM010000037.1"/>
</dbReference>
<evidence type="ECO:0000313" key="1">
    <source>
        <dbReference type="EMBL" id="GAA1986242.1"/>
    </source>
</evidence>